<name>A0A4Q7TZY8_9MICO</name>
<comment type="similarity">
    <text evidence="7">Belongs to the binding-protein-dependent transport system permease family.</text>
</comment>
<dbReference type="CDD" id="cd06261">
    <property type="entry name" value="TM_PBP2"/>
    <property type="match status" value="1"/>
</dbReference>
<reference evidence="9 10" key="1">
    <citation type="journal article" date="2015" name="Stand. Genomic Sci.">
        <title>Genomic Encyclopedia of Bacterial and Archaeal Type Strains, Phase III: the genomes of soil and plant-associated and newly described type strains.</title>
        <authorList>
            <person name="Whitman W.B."/>
            <person name="Woyke T."/>
            <person name="Klenk H.P."/>
            <person name="Zhou Y."/>
            <person name="Lilburn T.G."/>
            <person name="Beck B.J."/>
            <person name="De Vos P."/>
            <person name="Vandamme P."/>
            <person name="Eisen J.A."/>
            <person name="Garrity G."/>
            <person name="Hugenholtz P."/>
            <person name="Kyrpides N.C."/>
        </authorList>
    </citation>
    <scope>NUCLEOTIDE SEQUENCE [LARGE SCALE GENOMIC DNA]</scope>
    <source>
        <strain evidence="9 10">RF6</strain>
    </source>
</reference>
<dbReference type="EMBL" id="SHKI01000003">
    <property type="protein sequence ID" value="RZT66543.1"/>
    <property type="molecule type" value="Genomic_DNA"/>
</dbReference>
<dbReference type="PANTHER" id="PTHR43163">
    <property type="entry name" value="DIPEPTIDE TRANSPORT SYSTEM PERMEASE PROTEIN DPPB-RELATED"/>
    <property type="match status" value="1"/>
</dbReference>
<keyword evidence="4 7" id="KW-0812">Transmembrane</keyword>
<dbReference type="InterPro" id="IPR000515">
    <property type="entry name" value="MetI-like"/>
</dbReference>
<feature type="transmembrane region" description="Helical" evidence="7">
    <location>
        <begin position="107"/>
        <end position="132"/>
    </location>
</feature>
<evidence type="ECO:0000259" key="8">
    <source>
        <dbReference type="PROSITE" id="PS50928"/>
    </source>
</evidence>
<dbReference type="Proteomes" id="UP000291832">
    <property type="component" value="Unassembled WGS sequence"/>
</dbReference>
<feature type="domain" description="ABC transmembrane type-1" evidence="8">
    <location>
        <begin position="105"/>
        <end position="307"/>
    </location>
</feature>
<feature type="transmembrane region" description="Helical" evidence="7">
    <location>
        <begin position="144"/>
        <end position="167"/>
    </location>
</feature>
<dbReference type="GO" id="GO:0071916">
    <property type="term" value="F:dipeptide transmembrane transporter activity"/>
    <property type="evidence" value="ECO:0007669"/>
    <property type="project" value="TreeGrafter"/>
</dbReference>
<evidence type="ECO:0000256" key="5">
    <source>
        <dbReference type="ARBA" id="ARBA00022989"/>
    </source>
</evidence>
<keyword evidence="5 7" id="KW-1133">Transmembrane helix</keyword>
<dbReference type="PANTHER" id="PTHR43163:SF6">
    <property type="entry name" value="DIPEPTIDE TRANSPORT SYSTEM PERMEASE PROTEIN DPPB-RELATED"/>
    <property type="match status" value="1"/>
</dbReference>
<keyword evidence="6 7" id="KW-0472">Membrane</keyword>
<feature type="transmembrane region" description="Helical" evidence="7">
    <location>
        <begin position="237"/>
        <end position="258"/>
    </location>
</feature>
<evidence type="ECO:0000313" key="10">
    <source>
        <dbReference type="Proteomes" id="UP000291832"/>
    </source>
</evidence>
<dbReference type="Gene3D" id="1.10.3720.10">
    <property type="entry name" value="MetI-like"/>
    <property type="match status" value="1"/>
</dbReference>
<dbReference type="SUPFAM" id="SSF161098">
    <property type="entry name" value="MetI-like"/>
    <property type="match status" value="1"/>
</dbReference>
<dbReference type="RefSeq" id="WP_241988956.1">
    <property type="nucleotide sequence ID" value="NZ_QYAG01000001.1"/>
</dbReference>
<proteinExistence type="inferred from homology"/>
<evidence type="ECO:0000256" key="4">
    <source>
        <dbReference type="ARBA" id="ARBA00022692"/>
    </source>
</evidence>
<organism evidence="9 10">
    <name type="scientific">Leucobacter luti</name>
    <dbReference type="NCBI Taxonomy" id="340320"/>
    <lineage>
        <taxon>Bacteria</taxon>
        <taxon>Bacillati</taxon>
        <taxon>Actinomycetota</taxon>
        <taxon>Actinomycetes</taxon>
        <taxon>Micrococcales</taxon>
        <taxon>Microbacteriaceae</taxon>
        <taxon>Leucobacter</taxon>
    </lineage>
</organism>
<gene>
    <name evidence="9" type="ORF">EV139_0662</name>
</gene>
<dbReference type="Pfam" id="PF00528">
    <property type="entry name" value="BPD_transp_1"/>
    <property type="match status" value="1"/>
</dbReference>
<sequence length="337" mass="35519">MREATAGRAALRAVGRVLARVLPVMLGVVVAVFFLLRMVPGDPAAMILGERATPEAVADLRAKLGLDLPLWQQFTDFMWGLVTRFDTGDSLVTGVSTRELILAKAPVSLGIVVLAVVLAVLIAVPLAVAAALRQDGWIDHVVRVIPAVGMGMPLFWVGLLLIVVFGVQLRWFPVGGVGTGPGEPLRSLFLPALAVALGMAPPLIRSLRAQLIEVLAADYVTTLRAARIPERRILFRHVLRGAALPTLTLLSVNTAYLIGGTLVVEKVFGINGVGTLLFQSIGTRDFPVVQGVALYCAILVVLVTTLAGVLAAALDPRLRVADAMAVAAVTSTDGAAR</sequence>
<dbReference type="InterPro" id="IPR045621">
    <property type="entry name" value="BPD_transp_1_N"/>
</dbReference>
<dbReference type="InterPro" id="IPR035906">
    <property type="entry name" value="MetI-like_sf"/>
</dbReference>
<dbReference type="PROSITE" id="PS50928">
    <property type="entry name" value="ABC_TM1"/>
    <property type="match status" value="1"/>
</dbReference>
<feature type="transmembrane region" description="Helical" evidence="7">
    <location>
        <begin position="292"/>
        <end position="314"/>
    </location>
</feature>
<keyword evidence="10" id="KW-1185">Reference proteome</keyword>
<accession>A0A4Q7TZY8</accession>
<evidence type="ECO:0000256" key="6">
    <source>
        <dbReference type="ARBA" id="ARBA00023136"/>
    </source>
</evidence>
<comment type="caution">
    <text evidence="9">The sequence shown here is derived from an EMBL/GenBank/DDBJ whole genome shotgun (WGS) entry which is preliminary data.</text>
</comment>
<evidence type="ECO:0000256" key="2">
    <source>
        <dbReference type="ARBA" id="ARBA00022448"/>
    </source>
</evidence>
<protein>
    <submittedName>
        <fullName evidence="9">Peptide/nickel transport system permease protein</fullName>
    </submittedName>
</protein>
<dbReference type="AlphaFoldDB" id="A0A4Q7TZY8"/>
<evidence type="ECO:0000256" key="7">
    <source>
        <dbReference type="RuleBase" id="RU363032"/>
    </source>
</evidence>
<keyword evidence="3" id="KW-1003">Cell membrane</keyword>
<dbReference type="GO" id="GO:0005886">
    <property type="term" value="C:plasma membrane"/>
    <property type="evidence" value="ECO:0007669"/>
    <property type="project" value="UniProtKB-SubCell"/>
</dbReference>
<keyword evidence="2 7" id="KW-0813">Transport</keyword>
<evidence type="ECO:0000256" key="3">
    <source>
        <dbReference type="ARBA" id="ARBA00022475"/>
    </source>
</evidence>
<evidence type="ECO:0000256" key="1">
    <source>
        <dbReference type="ARBA" id="ARBA00004651"/>
    </source>
</evidence>
<feature type="transmembrane region" description="Helical" evidence="7">
    <location>
        <begin position="187"/>
        <end position="204"/>
    </location>
</feature>
<comment type="subcellular location">
    <subcellularLocation>
        <location evidence="1 7">Cell membrane</location>
        <topology evidence="1 7">Multi-pass membrane protein</topology>
    </subcellularLocation>
</comment>
<feature type="transmembrane region" description="Helical" evidence="7">
    <location>
        <begin position="21"/>
        <end position="39"/>
    </location>
</feature>
<dbReference type="Pfam" id="PF19300">
    <property type="entry name" value="BPD_transp_1_N"/>
    <property type="match status" value="1"/>
</dbReference>
<evidence type="ECO:0000313" key="9">
    <source>
        <dbReference type="EMBL" id="RZT66543.1"/>
    </source>
</evidence>